<dbReference type="AlphaFoldDB" id="A0A7J6WRE8"/>
<evidence type="ECO:0000313" key="3">
    <source>
        <dbReference type="EMBL" id="KAF5198692.1"/>
    </source>
</evidence>
<dbReference type="Proteomes" id="UP000554482">
    <property type="component" value="Unassembled WGS sequence"/>
</dbReference>
<dbReference type="PANTHER" id="PTHR48453">
    <property type="entry name" value="CCHC-TYPE DOMAIN-CONTAINING PROTEIN"/>
    <property type="match status" value="1"/>
</dbReference>
<dbReference type="CDD" id="cd23022">
    <property type="entry name" value="zf-HIT_DDX59"/>
    <property type="match status" value="1"/>
</dbReference>
<dbReference type="Gene3D" id="3.30.60.220">
    <property type="match status" value="1"/>
</dbReference>
<feature type="compositionally biased region" description="Basic and acidic residues" evidence="1">
    <location>
        <begin position="32"/>
        <end position="41"/>
    </location>
</feature>
<keyword evidence="4" id="KW-1185">Reference proteome</keyword>
<dbReference type="Pfam" id="PF04438">
    <property type="entry name" value="zf-HIT"/>
    <property type="match status" value="1"/>
</dbReference>
<sequence>MMMMRRRVSEEIPMKKSAYNVAAGNAPLNEEQDSHSNDEGKVHKRVSNRRRKAEEKHNERNLDDTDGTLTHQSYIEKRRKEIGSVHFNPELTPDILKTSNSSVRPLVQYESDESNSSKEHEEKHDAASSDHLDEASDIKRRSEQRFAVPGEPVCVICGKYGEYICDVTGDDICSIDCKTQLLKCQKTNSLEVSDGAHTFSGISTDLRALYKRCHQIGKSSSNSKCNTCRDSSSLAMCLDCSTIFCDSSGHVYEHIVAHPSHQQFYSYKLQRLVKCCKSTCDVTDINNLLSCHHCLDKAFDKFYDMFTATWKRAGISIIWNSICCEDHFTWHRMNCTNAEVEDSAYIIKRHTHRDKSTQLSDFIF</sequence>
<proteinExistence type="predicted"/>
<dbReference type="OrthoDB" id="10070154at2759"/>
<feature type="region of interest" description="Disordered" evidence="1">
    <location>
        <begin position="23"/>
        <end position="70"/>
    </location>
</feature>
<reference evidence="3 4" key="1">
    <citation type="submission" date="2020-06" db="EMBL/GenBank/DDBJ databases">
        <title>Transcriptomic and genomic resources for Thalictrum thalictroides and T. hernandezii: Facilitating candidate gene discovery in an emerging model plant lineage.</title>
        <authorList>
            <person name="Arias T."/>
            <person name="Riano-Pachon D.M."/>
            <person name="Di Stilio V.S."/>
        </authorList>
    </citation>
    <scope>NUCLEOTIDE SEQUENCE [LARGE SCALE GENOMIC DNA]</scope>
    <source>
        <strain evidence="4">cv. WT478/WT964</strain>
        <tissue evidence="3">Leaves</tissue>
    </source>
</reference>
<feature type="region of interest" description="Disordered" evidence="1">
    <location>
        <begin position="90"/>
        <end position="142"/>
    </location>
</feature>
<gene>
    <name evidence="3" type="ORF">FRX31_011723</name>
</gene>
<dbReference type="InterPro" id="IPR007529">
    <property type="entry name" value="Znf_HIT"/>
</dbReference>
<feature type="compositionally biased region" description="Basic residues" evidence="1">
    <location>
        <begin position="42"/>
        <end position="51"/>
    </location>
</feature>
<accession>A0A7J6WRE8</accession>
<protein>
    <recommendedName>
        <fullName evidence="2">HIT-type domain-containing protein</fullName>
    </recommendedName>
</protein>
<dbReference type="PANTHER" id="PTHR48453:SF1">
    <property type="entry name" value="CCHC-TYPE DOMAIN-CONTAINING PROTEIN"/>
    <property type="match status" value="1"/>
</dbReference>
<feature type="compositionally biased region" description="Basic and acidic residues" evidence="1">
    <location>
        <begin position="52"/>
        <end position="63"/>
    </location>
</feature>
<comment type="caution">
    <text evidence="3">The sequence shown here is derived from an EMBL/GenBank/DDBJ whole genome shotgun (WGS) entry which is preliminary data.</text>
</comment>
<evidence type="ECO:0000313" key="4">
    <source>
        <dbReference type="Proteomes" id="UP000554482"/>
    </source>
</evidence>
<name>A0A7J6WRE8_THATH</name>
<evidence type="ECO:0000259" key="2">
    <source>
        <dbReference type="Pfam" id="PF04438"/>
    </source>
</evidence>
<organism evidence="3 4">
    <name type="scientific">Thalictrum thalictroides</name>
    <name type="common">Rue-anemone</name>
    <name type="synonym">Anemone thalictroides</name>
    <dbReference type="NCBI Taxonomy" id="46969"/>
    <lineage>
        <taxon>Eukaryota</taxon>
        <taxon>Viridiplantae</taxon>
        <taxon>Streptophyta</taxon>
        <taxon>Embryophyta</taxon>
        <taxon>Tracheophyta</taxon>
        <taxon>Spermatophyta</taxon>
        <taxon>Magnoliopsida</taxon>
        <taxon>Ranunculales</taxon>
        <taxon>Ranunculaceae</taxon>
        <taxon>Thalictroideae</taxon>
        <taxon>Thalictrum</taxon>
    </lineage>
</organism>
<evidence type="ECO:0000256" key="1">
    <source>
        <dbReference type="SAM" id="MobiDB-lite"/>
    </source>
</evidence>
<feature type="compositionally biased region" description="Basic and acidic residues" evidence="1">
    <location>
        <begin position="115"/>
        <end position="142"/>
    </location>
</feature>
<feature type="domain" description="HIT-type" evidence="2">
    <location>
        <begin position="151"/>
        <end position="178"/>
    </location>
</feature>
<dbReference type="EMBL" id="JABWDY010012957">
    <property type="protein sequence ID" value="KAF5198692.1"/>
    <property type="molecule type" value="Genomic_DNA"/>
</dbReference>